<comment type="caution">
    <text evidence="3">The sequence shown here is derived from an EMBL/GenBank/DDBJ whole genome shotgun (WGS) entry which is preliminary data.</text>
</comment>
<dbReference type="EMBL" id="JAWXYB010000018">
    <property type="protein sequence ID" value="MDX5932685.1"/>
    <property type="molecule type" value="Genomic_DNA"/>
</dbReference>
<dbReference type="RefSeq" id="WP_319615538.1">
    <property type="nucleotide sequence ID" value="NZ_JAWXYB010000018.1"/>
</dbReference>
<proteinExistence type="predicted"/>
<feature type="coiled-coil region" evidence="1">
    <location>
        <begin position="1"/>
        <end position="28"/>
    </location>
</feature>
<keyword evidence="2" id="KW-0472">Membrane</keyword>
<dbReference type="AlphaFoldDB" id="A0AAW9DVF5"/>
<feature type="transmembrane region" description="Helical" evidence="2">
    <location>
        <begin position="81"/>
        <end position="101"/>
    </location>
</feature>
<dbReference type="Proteomes" id="UP001279553">
    <property type="component" value="Unassembled WGS sequence"/>
</dbReference>
<keyword evidence="4" id="KW-1185">Reference proteome</keyword>
<evidence type="ECO:0000256" key="2">
    <source>
        <dbReference type="SAM" id="Phobius"/>
    </source>
</evidence>
<keyword evidence="2" id="KW-1133">Transmembrane helix</keyword>
<name>A0AAW9DVF5_ACIAO</name>
<protein>
    <submittedName>
        <fullName evidence="3">Uncharacterized protein</fullName>
    </submittedName>
</protein>
<gene>
    <name evidence="3" type="ORF">SIL87_18190</name>
</gene>
<evidence type="ECO:0000313" key="3">
    <source>
        <dbReference type="EMBL" id="MDX5932685.1"/>
    </source>
</evidence>
<sequence length="105" mass="11683">MTDLRSEVALLQSEVASARRDIASMEARHVALESWRNRFEMQVAAAQDRFVGKSDELVKELSRFHADLAQFRGEQSGVHRVTMIVVGLISAVIGSVVAYFLHVPS</sequence>
<reference evidence="3 4" key="1">
    <citation type="submission" date="2023-11" db="EMBL/GenBank/DDBJ databases">
        <title>MicrobeMod: A computational toolkit for identifying prokaryotic methylation and restriction-modification with nanopore sequencing.</title>
        <authorList>
            <person name="Crits-Christoph A."/>
            <person name="Kang S.C."/>
            <person name="Lee H."/>
            <person name="Ostrov N."/>
        </authorList>
    </citation>
    <scope>NUCLEOTIDE SEQUENCE [LARGE SCALE GENOMIC DNA]</scope>
    <source>
        <strain evidence="3 4">DSMZ 700</strain>
    </source>
</reference>
<organism evidence="3 4">
    <name type="scientific">Acidiphilium acidophilum</name>
    <name type="common">Thiobacillus acidophilus</name>
    <dbReference type="NCBI Taxonomy" id="76588"/>
    <lineage>
        <taxon>Bacteria</taxon>
        <taxon>Pseudomonadati</taxon>
        <taxon>Pseudomonadota</taxon>
        <taxon>Alphaproteobacteria</taxon>
        <taxon>Acetobacterales</taxon>
        <taxon>Acidocellaceae</taxon>
        <taxon>Acidiphilium</taxon>
    </lineage>
</organism>
<accession>A0AAW9DVF5</accession>
<keyword evidence="2" id="KW-0812">Transmembrane</keyword>
<evidence type="ECO:0000313" key="4">
    <source>
        <dbReference type="Proteomes" id="UP001279553"/>
    </source>
</evidence>
<evidence type="ECO:0000256" key="1">
    <source>
        <dbReference type="SAM" id="Coils"/>
    </source>
</evidence>
<keyword evidence="1" id="KW-0175">Coiled coil</keyword>